<keyword evidence="7" id="KW-0406">Ion transport</keyword>
<keyword evidence="9 11" id="KW-0472">Membrane</keyword>
<reference evidence="16" key="1">
    <citation type="submission" date="2023-03" db="EMBL/GenBank/DDBJ databases">
        <title>Andean soil-derived lignocellulolytic bacterial consortium as a source of novel taxa and putative plastic-active enzymes.</title>
        <authorList>
            <person name="Diaz-Garcia L."/>
            <person name="Chuvochina M."/>
            <person name="Feuerriegel G."/>
            <person name="Bunk B."/>
            <person name="Sproer C."/>
            <person name="Streit W.R."/>
            <person name="Rodriguez L.M."/>
            <person name="Overmann J."/>
            <person name="Jimenez D.J."/>
        </authorList>
    </citation>
    <scope>NUCLEOTIDE SEQUENCE</scope>
    <source>
        <strain evidence="16">MAG 26</strain>
    </source>
</reference>
<evidence type="ECO:0000259" key="15">
    <source>
        <dbReference type="Pfam" id="PF07715"/>
    </source>
</evidence>
<dbReference type="Pfam" id="PF07715">
    <property type="entry name" value="Plug"/>
    <property type="match status" value="1"/>
</dbReference>
<keyword evidence="13" id="KW-0732">Signal</keyword>
<keyword evidence="10 11" id="KW-0998">Cell outer membrane</keyword>
<dbReference type="PANTHER" id="PTHR32552">
    <property type="entry name" value="FERRICHROME IRON RECEPTOR-RELATED"/>
    <property type="match status" value="1"/>
</dbReference>
<dbReference type="GO" id="GO:0009279">
    <property type="term" value="C:cell outer membrane"/>
    <property type="evidence" value="ECO:0007669"/>
    <property type="project" value="UniProtKB-SubCell"/>
</dbReference>
<evidence type="ECO:0000256" key="9">
    <source>
        <dbReference type="ARBA" id="ARBA00023136"/>
    </source>
</evidence>
<keyword evidence="2 11" id="KW-0813">Transport</keyword>
<organism evidence="16 17">
    <name type="scientific">Candidatus Andeanibacterium colombiense</name>
    <dbReference type="NCBI Taxonomy" id="3121345"/>
    <lineage>
        <taxon>Bacteria</taxon>
        <taxon>Pseudomonadati</taxon>
        <taxon>Pseudomonadota</taxon>
        <taxon>Alphaproteobacteria</taxon>
        <taxon>Sphingomonadales</taxon>
        <taxon>Sphingomonadaceae</taxon>
        <taxon>Candidatus Andeanibacterium</taxon>
    </lineage>
</organism>
<dbReference type="InterPro" id="IPR000531">
    <property type="entry name" value="Beta-barrel_TonB"/>
</dbReference>
<evidence type="ECO:0000256" key="3">
    <source>
        <dbReference type="ARBA" id="ARBA00022452"/>
    </source>
</evidence>
<dbReference type="CDD" id="cd01347">
    <property type="entry name" value="ligand_gated_channel"/>
    <property type="match status" value="1"/>
</dbReference>
<feature type="chain" id="PRO_5042595895" evidence="13">
    <location>
        <begin position="32"/>
        <end position="802"/>
    </location>
</feature>
<keyword evidence="3 11" id="KW-1134">Transmembrane beta strand</keyword>
<proteinExistence type="inferred from homology"/>
<evidence type="ECO:0000313" key="17">
    <source>
        <dbReference type="Proteomes" id="UP001218362"/>
    </source>
</evidence>
<dbReference type="InterPro" id="IPR012910">
    <property type="entry name" value="Plug_dom"/>
</dbReference>
<evidence type="ECO:0000256" key="13">
    <source>
        <dbReference type="SAM" id="SignalP"/>
    </source>
</evidence>
<dbReference type="Proteomes" id="UP001218362">
    <property type="component" value="Chromosome"/>
</dbReference>
<keyword evidence="6" id="KW-0408">Iron</keyword>
<keyword evidence="16" id="KW-0675">Receptor</keyword>
<dbReference type="SUPFAM" id="SSF56935">
    <property type="entry name" value="Porins"/>
    <property type="match status" value="1"/>
</dbReference>
<feature type="domain" description="TonB-dependent receptor plug" evidence="15">
    <location>
        <begin position="72"/>
        <end position="181"/>
    </location>
</feature>
<keyword evidence="5 11" id="KW-0812">Transmembrane</keyword>
<dbReference type="PROSITE" id="PS52016">
    <property type="entry name" value="TONB_DEPENDENT_REC_3"/>
    <property type="match status" value="1"/>
</dbReference>
<dbReference type="GO" id="GO:0006826">
    <property type="term" value="P:iron ion transport"/>
    <property type="evidence" value="ECO:0007669"/>
    <property type="project" value="UniProtKB-KW"/>
</dbReference>
<evidence type="ECO:0000256" key="4">
    <source>
        <dbReference type="ARBA" id="ARBA00022496"/>
    </source>
</evidence>
<name>A0AAJ5X805_9SPHN</name>
<evidence type="ECO:0000256" key="7">
    <source>
        <dbReference type="ARBA" id="ARBA00023065"/>
    </source>
</evidence>
<evidence type="ECO:0000256" key="6">
    <source>
        <dbReference type="ARBA" id="ARBA00023004"/>
    </source>
</evidence>
<feature type="domain" description="TonB-dependent receptor-like beta-barrel" evidence="14">
    <location>
        <begin position="301"/>
        <end position="767"/>
    </location>
</feature>
<dbReference type="PANTHER" id="PTHR32552:SF81">
    <property type="entry name" value="TONB-DEPENDENT OUTER MEMBRANE RECEPTOR"/>
    <property type="match status" value="1"/>
</dbReference>
<protein>
    <submittedName>
        <fullName evidence="16">TonB-dependent receptor</fullName>
    </submittedName>
</protein>
<dbReference type="EMBL" id="CP119316">
    <property type="protein sequence ID" value="WEK46236.1"/>
    <property type="molecule type" value="Genomic_DNA"/>
</dbReference>
<dbReference type="KEGG" id="acob:P0Y56_14660"/>
<feature type="signal peptide" evidence="13">
    <location>
        <begin position="1"/>
        <end position="31"/>
    </location>
</feature>
<comment type="subcellular location">
    <subcellularLocation>
        <location evidence="1 11">Cell outer membrane</location>
        <topology evidence="1 11">Multi-pass membrane protein</topology>
    </subcellularLocation>
</comment>
<dbReference type="InterPro" id="IPR036942">
    <property type="entry name" value="Beta-barrel_TonB_sf"/>
</dbReference>
<keyword evidence="4" id="KW-0410">Iron transport</keyword>
<dbReference type="AlphaFoldDB" id="A0AAJ5X805"/>
<evidence type="ECO:0000256" key="5">
    <source>
        <dbReference type="ARBA" id="ARBA00022692"/>
    </source>
</evidence>
<evidence type="ECO:0000256" key="12">
    <source>
        <dbReference type="RuleBase" id="RU003357"/>
    </source>
</evidence>
<accession>A0AAJ5X805</accession>
<keyword evidence="8 12" id="KW-0798">TonB box</keyword>
<evidence type="ECO:0000256" key="2">
    <source>
        <dbReference type="ARBA" id="ARBA00022448"/>
    </source>
</evidence>
<sequence length="802" mass="87068">MSRFNRSIPLRHAALATSALAGLLFAAPAFAADEDGAAAVATAYPAVAANAGFADEGSEIVVTSARRRDESAQDVPIALSVISAESLERKGDYTLLQVQQQVPSLQVFSFNPRNTNINIRGLGSNIALTNDGLENGVGFYIDNVYYGRVGLSQFDLVDLDRIEVLRGPQGTLFGKNTTSGVVNITSKAPTFSPEFSAEASYGNYDYVQLRASASGAIVPDLVAVRVSGAYTNRDGFLTNTTTHTDAQDYHNVSVRGQILITPASNLDIKLIGDYSQQKQKYALTVFVDHHETYSDGAPIANNFLARAARFPDYTLPSFDPFARTGEADSHYQANMEGYGVSGQIDWDLGFGKVTSITAYRWWDWYPANDGDGLSLPITTVAQQQNFQRQFSQELRLASNGDGPISYVVGGYYFWQTVKGYGSFAYGDDAGVWNRPAASPLSQAVWNGALDGFTASSYSDPITKSLAAFGQVDWKITNDLTLTGGLRFTHEHKEGVYQQWWTGGTDLDNATYAAIRGAYNPKTDYSTSFNDDSLGGLISLAWKVTPDTLLYASYSRGNKSGGLNLTALPAGVTPDVAPEKVDNYETGFKSQFFDRRLTLNGALFWTEITDYQTTITDLSVDLTTYRQYITNIPKVRSRGAEADLSFRATDNFSLFGSVAYTDAKYVEYTNAPQAVEELNHGSVQDLSGAPLPGVPEFAYTIGAEAHTELTGGGLELYGNADWSHRSSFNTSSSNSAWAEVEGYGIVNARIGIRSADLKWDVSVWAKNLFDKDYFTTLSVANTGAVTGQLGDPATYGVTVRTKL</sequence>
<evidence type="ECO:0000256" key="10">
    <source>
        <dbReference type="ARBA" id="ARBA00023237"/>
    </source>
</evidence>
<comment type="similarity">
    <text evidence="11 12">Belongs to the TonB-dependent receptor family.</text>
</comment>
<evidence type="ECO:0000313" key="16">
    <source>
        <dbReference type="EMBL" id="WEK46236.1"/>
    </source>
</evidence>
<dbReference type="InterPro" id="IPR039426">
    <property type="entry name" value="TonB-dep_rcpt-like"/>
</dbReference>
<dbReference type="Pfam" id="PF00593">
    <property type="entry name" value="TonB_dep_Rec_b-barrel"/>
    <property type="match status" value="1"/>
</dbReference>
<evidence type="ECO:0000256" key="1">
    <source>
        <dbReference type="ARBA" id="ARBA00004571"/>
    </source>
</evidence>
<evidence type="ECO:0000259" key="14">
    <source>
        <dbReference type="Pfam" id="PF00593"/>
    </source>
</evidence>
<gene>
    <name evidence="16" type="ORF">P0Y56_14660</name>
</gene>
<dbReference type="Gene3D" id="2.40.170.20">
    <property type="entry name" value="TonB-dependent receptor, beta-barrel domain"/>
    <property type="match status" value="1"/>
</dbReference>
<evidence type="ECO:0000256" key="11">
    <source>
        <dbReference type="PROSITE-ProRule" id="PRU01360"/>
    </source>
</evidence>
<evidence type="ECO:0000256" key="8">
    <source>
        <dbReference type="ARBA" id="ARBA00023077"/>
    </source>
</evidence>